<dbReference type="InterPro" id="IPR006599">
    <property type="entry name" value="CARP_motif"/>
</dbReference>
<dbReference type="Pfam" id="PF16752">
    <property type="entry name" value="TBCC_N"/>
    <property type="match status" value="1"/>
</dbReference>
<comment type="similarity">
    <text evidence="2">Belongs to the TBCC family.</text>
</comment>
<keyword evidence="4" id="KW-0007">Acetylation</keyword>
<feature type="region of interest" description="Disordered" evidence="8">
    <location>
        <begin position="171"/>
        <end position="194"/>
    </location>
</feature>
<dbReference type="InterPro" id="IPR016098">
    <property type="entry name" value="CAP/MinC_C"/>
</dbReference>
<evidence type="ECO:0000256" key="2">
    <source>
        <dbReference type="ARBA" id="ARBA00008848"/>
    </source>
</evidence>
<dbReference type="GO" id="GO:0007021">
    <property type="term" value="P:tubulin complex assembly"/>
    <property type="evidence" value="ECO:0007669"/>
    <property type="project" value="TreeGrafter"/>
</dbReference>
<evidence type="ECO:0000259" key="9">
    <source>
        <dbReference type="PROSITE" id="PS51329"/>
    </source>
</evidence>
<dbReference type="InterPro" id="IPR012945">
    <property type="entry name" value="Tubulin-bd_cofactor_C_dom"/>
</dbReference>
<dbReference type="PANTHER" id="PTHR15139:SF0">
    <property type="entry name" value="TUBULIN-SPECIFIC CHAPERONE C"/>
    <property type="match status" value="1"/>
</dbReference>
<comment type="caution">
    <text evidence="10">The sequence shown here is derived from an EMBL/GenBank/DDBJ whole genome shotgun (WGS) entry which is preliminary data.</text>
</comment>
<evidence type="ECO:0000256" key="1">
    <source>
        <dbReference type="ARBA" id="ARBA00004496"/>
    </source>
</evidence>
<keyword evidence="5" id="KW-0143">Chaperone</keyword>
<dbReference type="AlphaFoldDB" id="A0AAD9KV92"/>
<evidence type="ECO:0000313" key="10">
    <source>
        <dbReference type="EMBL" id="KAK2177540.1"/>
    </source>
</evidence>
<dbReference type="PROSITE" id="PS51329">
    <property type="entry name" value="C_CAP_COFACTOR_C"/>
    <property type="match status" value="1"/>
</dbReference>
<dbReference type="EMBL" id="JAODUO010000592">
    <property type="protein sequence ID" value="KAK2177540.1"/>
    <property type="molecule type" value="Genomic_DNA"/>
</dbReference>
<dbReference type="Gene3D" id="1.20.58.1250">
    <property type="entry name" value="Tubulin Binding Cofactor C, N-terminal domain"/>
    <property type="match status" value="1"/>
</dbReference>
<evidence type="ECO:0000256" key="6">
    <source>
        <dbReference type="ARBA" id="ARBA00026055"/>
    </source>
</evidence>
<evidence type="ECO:0000256" key="3">
    <source>
        <dbReference type="ARBA" id="ARBA00022490"/>
    </source>
</evidence>
<keyword evidence="3" id="KW-0963">Cytoplasm</keyword>
<feature type="coiled-coil region" evidence="7">
    <location>
        <begin position="83"/>
        <end position="110"/>
    </location>
</feature>
<sequence length="370" mass="42350">MLITKYVTPELSRDLSCLKMADTGDVCLEEANVTGKDVNFTQKKIHVTERLQRRNDEREADIEKRKAMKEEKSAAHESTDFFIEKFARTKNELERKLEDETDTASASKADQLLYCDTISAEIQKLQKFLTDSTLFLPSFEVQKAQAVINKLQNDVQQKREQLVPRKKFAFKSKKKQTTDKPLPTKAEHKPDVSQPNETLRNIDFCECNFKDLTSQTLTKGPDDLNQKDVALSKLTDCTVKLYGTPGAIHISSLENCHVFTGPVSGSVFIEGCQNCVFVLPCQQLRVHSAYDSQFYLHVTSRAIIEDSSRVVFAPYNWSYEGLDEHYVVSGLDKSRNNWDDIDDFNWLATDVHSPNWSVLEEDKRVKCWEA</sequence>
<comment type="subcellular location">
    <subcellularLocation>
        <location evidence="1">Cytoplasm</location>
    </subcellularLocation>
</comment>
<dbReference type="InterPro" id="IPR031925">
    <property type="entry name" value="TBCC_N"/>
</dbReference>
<feature type="domain" description="C-CAP/cofactor C-like" evidence="9">
    <location>
        <begin position="189"/>
        <end position="346"/>
    </location>
</feature>
<dbReference type="GO" id="GO:0007023">
    <property type="term" value="P:post-chaperonin tubulin folding pathway"/>
    <property type="evidence" value="ECO:0007669"/>
    <property type="project" value="InterPro"/>
</dbReference>
<evidence type="ECO:0000313" key="11">
    <source>
        <dbReference type="Proteomes" id="UP001209878"/>
    </source>
</evidence>
<dbReference type="SMART" id="SM00673">
    <property type="entry name" value="CARP"/>
    <property type="match status" value="2"/>
</dbReference>
<dbReference type="FunFam" id="2.160.20.70:FF:000007">
    <property type="entry name" value="tubulin-specific chaperone C"/>
    <property type="match status" value="1"/>
</dbReference>
<reference evidence="10" key="1">
    <citation type="journal article" date="2023" name="Mol. Biol. Evol.">
        <title>Third-Generation Sequencing Reveals the Adaptive Role of the Epigenome in Three Deep-Sea Polychaetes.</title>
        <authorList>
            <person name="Perez M."/>
            <person name="Aroh O."/>
            <person name="Sun Y."/>
            <person name="Lan Y."/>
            <person name="Juniper S.K."/>
            <person name="Young C.R."/>
            <person name="Angers B."/>
            <person name="Qian P.Y."/>
        </authorList>
    </citation>
    <scope>NUCLEOTIDE SEQUENCE</scope>
    <source>
        <strain evidence="10">R07B-5</strain>
    </source>
</reference>
<keyword evidence="7" id="KW-0175">Coiled coil</keyword>
<dbReference type="PANTHER" id="PTHR15139">
    <property type="entry name" value="TUBULIN FOLDING COFACTOR C"/>
    <property type="match status" value="1"/>
</dbReference>
<name>A0AAD9KV92_RIDPI</name>
<accession>A0AAD9KV92</accession>
<dbReference type="InterPro" id="IPR038397">
    <property type="entry name" value="TBCC_N_sf"/>
</dbReference>
<keyword evidence="11" id="KW-1185">Reference proteome</keyword>
<dbReference type="GO" id="GO:0005737">
    <property type="term" value="C:cytoplasm"/>
    <property type="evidence" value="ECO:0007669"/>
    <property type="project" value="UniProtKB-SubCell"/>
</dbReference>
<evidence type="ECO:0000256" key="7">
    <source>
        <dbReference type="SAM" id="Coils"/>
    </source>
</evidence>
<dbReference type="InterPro" id="IPR017901">
    <property type="entry name" value="C-CAP_CF_C-like"/>
</dbReference>
<gene>
    <name evidence="10" type="ORF">NP493_584g02037</name>
</gene>
<proteinExistence type="inferred from homology"/>
<evidence type="ECO:0000256" key="8">
    <source>
        <dbReference type="SAM" id="MobiDB-lite"/>
    </source>
</evidence>
<dbReference type="Proteomes" id="UP001209878">
    <property type="component" value="Unassembled WGS sequence"/>
</dbReference>
<dbReference type="GO" id="GO:0015631">
    <property type="term" value="F:tubulin binding"/>
    <property type="evidence" value="ECO:0007669"/>
    <property type="project" value="InterPro"/>
</dbReference>
<comment type="subunit">
    <text evidence="6">Supercomplex made of cofactors A to E. Cofactors A and D function by capturing and stabilizing tubulin in a quasi-native conformation. Cofactor E binds to the cofactor D-tubulin complex; interaction with cofactor C then causes the release of tubulin polypeptides that are committed to the native state.</text>
</comment>
<dbReference type="InterPro" id="IPR027684">
    <property type="entry name" value="TBCC"/>
</dbReference>
<evidence type="ECO:0000256" key="5">
    <source>
        <dbReference type="ARBA" id="ARBA00023186"/>
    </source>
</evidence>
<protein>
    <recommendedName>
        <fullName evidence="9">C-CAP/cofactor C-like domain-containing protein</fullName>
    </recommendedName>
</protein>
<dbReference type="Gene3D" id="2.160.20.70">
    <property type="match status" value="1"/>
</dbReference>
<organism evidence="10 11">
    <name type="scientific">Ridgeia piscesae</name>
    <name type="common">Tubeworm</name>
    <dbReference type="NCBI Taxonomy" id="27915"/>
    <lineage>
        <taxon>Eukaryota</taxon>
        <taxon>Metazoa</taxon>
        <taxon>Spiralia</taxon>
        <taxon>Lophotrochozoa</taxon>
        <taxon>Annelida</taxon>
        <taxon>Polychaeta</taxon>
        <taxon>Sedentaria</taxon>
        <taxon>Canalipalpata</taxon>
        <taxon>Sabellida</taxon>
        <taxon>Siboglinidae</taxon>
        <taxon>Ridgeia</taxon>
    </lineage>
</organism>
<dbReference type="Pfam" id="PF07986">
    <property type="entry name" value="TBCC"/>
    <property type="match status" value="1"/>
</dbReference>
<evidence type="ECO:0000256" key="4">
    <source>
        <dbReference type="ARBA" id="ARBA00022990"/>
    </source>
</evidence>